<accession>A0ABP4VP13</accession>
<feature type="region of interest" description="Disordered" evidence="1">
    <location>
        <begin position="1"/>
        <end position="77"/>
    </location>
</feature>
<evidence type="ECO:0000256" key="1">
    <source>
        <dbReference type="SAM" id="MobiDB-lite"/>
    </source>
</evidence>
<feature type="compositionally biased region" description="Basic and acidic residues" evidence="1">
    <location>
        <begin position="45"/>
        <end position="67"/>
    </location>
</feature>
<evidence type="ECO:0000313" key="2">
    <source>
        <dbReference type="EMBL" id="GAA1733422.1"/>
    </source>
</evidence>
<protein>
    <submittedName>
        <fullName evidence="2">Uncharacterized protein</fullName>
    </submittedName>
</protein>
<proteinExistence type="predicted"/>
<comment type="caution">
    <text evidence="2">The sequence shown here is derived from an EMBL/GenBank/DDBJ whole genome shotgun (WGS) entry which is preliminary data.</text>
</comment>
<reference evidence="3" key="1">
    <citation type="journal article" date="2019" name="Int. J. Syst. Evol. Microbiol.">
        <title>The Global Catalogue of Microorganisms (GCM) 10K type strain sequencing project: providing services to taxonomists for standard genome sequencing and annotation.</title>
        <authorList>
            <consortium name="The Broad Institute Genomics Platform"/>
            <consortium name="The Broad Institute Genome Sequencing Center for Infectious Disease"/>
            <person name="Wu L."/>
            <person name="Ma J."/>
        </authorList>
    </citation>
    <scope>NUCLEOTIDE SEQUENCE [LARGE SCALE GENOMIC DNA]</scope>
    <source>
        <strain evidence="3">JCM 15589</strain>
    </source>
</reference>
<name>A0ABP4VP13_9MICO</name>
<dbReference type="Proteomes" id="UP001501138">
    <property type="component" value="Unassembled WGS sequence"/>
</dbReference>
<evidence type="ECO:0000313" key="3">
    <source>
        <dbReference type="Proteomes" id="UP001501138"/>
    </source>
</evidence>
<gene>
    <name evidence="2" type="ORF">GCM10009809_31110</name>
</gene>
<organism evidence="2 3">
    <name type="scientific">Isoptericola hypogeus</name>
    <dbReference type="NCBI Taxonomy" id="300179"/>
    <lineage>
        <taxon>Bacteria</taxon>
        <taxon>Bacillati</taxon>
        <taxon>Actinomycetota</taxon>
        <taxon>Actinomycetes</taxon>
        <taxon>Micrococcales</taxon>
        <taxon>Promicromonosporaceae</taxon>
        <taxon>Isoptericola</taxon>
    </lineage>
</organism>
<sequence length="77" mass="8196">MFWSFARQGGTNTEETAARPGTGGRSLGRSPILSPGATCAPAVRSLEDRLDAISSKERIDKEPKPGKVEGLPRAGWD</sequence>
<dbReference type="EMBL" id="BAAAPM010000006">
    <property type="protein sequence ID" value="GAA1733422.1"/>
    <property type="molecule type" value="Genomic_DNA"/>
</dbReference>
<keyword evidence="3" id="KW-1185">Reference proteome</keyword>